<evidence type="ECO:0000259" key="1">
    <source>
        <dbReference type="Pfam" id="PF14024"/>
    </source>
</evidence>
<comment type="caution">
    <text evidence="2">The sequence shown here is derived from an EMBL/GenBank/DDBJ whole genome shotgun (WGS) entry which is preliminary data.</text>
</comment>
<evidence type="ECO:0000313" key="2">
    <source>
        <dbReference type="EMBL" id="MBB4738353.1"/>
    </source>
</evidence>
<proteinExistence type="predicted"/>
<gene>
    <name evidence="2" type="ORF">BJY16_001812</name>
</gene>
<dbReference type="Pfam" id="PF14024">
    <property type="entry name" value="DUF4240"/>
    <property type="match status" value="1"/>
</dbReference>
<dbReference type="AlphaFoldDB" id="A0A7W7GU65"/>
<protein>
    <recommendedName>
        <fullName evidence="1">DUF4240 domain-containing protein</fullName>
    </recommendedName>
</protein>
<name>A0A7W7GU65_9ACTN</name>
<accession>A0A7W7GU65</accession>
<dbReference type="Proteomes" id="UP000546162">
    <property type="component" value="Unassembled WGS sequence"/>
</dbReference>
<dbReference type="InterPro" id="IPR025334">
    <property type="entry name" value="DUF4240"/>
</dbReference>
<organism evidence="2 3">
    <name type="scientific">Actinoplanes octamycinicus</name>
    <dbReference type="NCBI Taxonomy" id="135948"/>
    <lineage>
        <taxon>Bacteria</taxon>
        <taxon>Bacillati</taxon>
        <taxon>Actinomycetota</taxon>
        <taxon>Actinomycetes</taxon>
        <taxon>Micromonosporales</taxon>
        <taxon>Micromonosporaceae</taxon>
        <taxon>Actinoplanes</taxon>
    </lineage>
</organism>
<reference evidence="2 3" key="1">
    <citation type="submission" date="2020-08" db="EMBL/GenBank/DDBJ databases">
        <title>Sequencing the genomes of 1000 actinobacteria strains.</title>
        <authorList>
            <person name="Klenk H.-P."/>
        </authorList>
    </citation>
    <scope>NUCLEOTIDE SEQUENCE [LARGE SCALE GENOMIC DNA]</scope>
    <source>
        <strain evidence="2 3">DSM 45809</strain>
    </source>
</reference>
<dbReference type="RefSeq" id="WP_185038628.1">
    <property type="nucleotide sequence ID" value="NZ_BAABFG010000005.1"/>
</dbReference>
<feature type="domain" description="DUF4240" evidence="1">
    <location>
        <begin position="1"/>
        <end position="113"/>
    </location>
</feature>
<dbReference type="EMBL" id="JACHNB010000001">
    <property type="protein sequence ID" value="MBB4738353.1"/>
    <property type="molecule type" value="Genomic_DNA"/>
</dbReference>
<keyword evidence="3" id="KW-1185">Reference proteome</keyword>
<evidence type="ECO:0000313" key="3">
    <source>
        <dbReference type="Proteomes" id="UP000546162"/>
    </source>
</evidence>
<sequence>MEQDAFWRLIGTMGAEPDDEAIERLADELATRPASEIVAFADQLAFALHALDTRAHARAARARGDWFLYVRCAAVCAGRATYEQILAEPKKLRRFALRDAEPLLSVAPNAYERSAGAGWHHESPVSYESGSNIAGWGGPHEADRLPLWLRLLAFVLRPFFRNRPDPDEG</sequence>